<reference evidence="3" key="1">
    <citation type="submission" date="2021-12" db="EMBL/GenBank/DDBJ databases">
        <authorList>
            <person name="King R."/>
        </authorList>
    </citation>
    <scope>NUCLEOTIDE SEQUENCE</scope>
</reference>
<evidence type="ECO:0000313" key="4">
    <source>
        <dbReference type="Proteomes" id="UP001154078"/>
    </source>
</evidence>
<accession>A0A9P0FGK5</accession>
<evidence type="ECO:0000256" key="2">
    <source>
        <dbReference type="SAM" id="MobiDB-lite"/>
    </source>
</evidence>
<keyword evidence="1" id="KW-0175">Coiled coil</keyword>
<feature type="region of interest" description="Disordered" evidence="2">
    <location>
        <begin position="245"/>
        <end position="270"/>
    </location>
</feature>
<name>A0A9P0FGK5_BRAAE</name>
<feature type="region of interest" description="Disordered" evidence="2">
    <location>
        <begin position="1"/>
        <end position="20"/>
    </location>
</feature>
<proteinExistence type="predicted"/>
<dbReference type="EMBL" id="OV121134">
    <property type="protein sequence ID" value="CAH0552519.1"/>
    <property type="molecule type" value="Genomic_DNA"/>
</dbReference>
<keyword evidence="4" id="KW-1185">Reference proteome</keyword>
<sequence>MKKTAKSSTKGAKTSNSELDSRVNAIDSKLTDGISALKSELTQLKQKGSKSAVNNYDYLQKRIEDFEAEMKSCFNELKLAIEKNSTENELFKDKYFRNIYGNSLIFHGIKNNSGKEDLQKEMCNVIATYNLMENFTPSNINYCYRMSAKNNVIKTTTVVVNFVNKWVRDSIFQLKRNLKGSKIFIAEMLTKDKLDLLTLVKEKFEAKQCWTYNGEVFVLKNNQKTKITCETDVYKILDIDTENEKVSVNSSEDENDERDDLEAQSSGNSK</sequence>
<gene>
    <name evidence="3" type="ORF">MELIAE_LOCUS4730</name>
</gene>
<dbReference type="OrthoDB" id="8121249at2759"/>
<dbReference type="Proteomes" id="UP001154078">
    <property type="component" value="Chromosome 3"/>
</dbReference>
<evidence type="ECO:0000313" key="3">
    <source>
        <dbReference type="EMBL" id="CAH0552519.1"/>
    </source>
</evidence>
<feature type="compositionally biased region" description="Low complexity" evidence="2">
    <location>
        <begin position="1"/>
        <end position="15"/>
    </location>
</feature>
<feature type="coiled-coil region" evidence="1">
    <location>
        <begin position="49"/>
        <end position="83"/>
    </location>
</feature>
<organism evidence="3 4">
    <name type="scientific">Brassicogethes aeneus</name>
    <name type="common">Rape pollen beetle</name>
    <name type="synonym">Meligethes aeneus</name>
    <dbReference type="NCBI Taxonomy" id="1431903"/>
    <lineage>
        <taxon>Eukaryota</taxon>
        <taxon>Metazoa</taxon>
        <taxon>Ecdysozoa</taxon>
        <taxon>Arthropoda</taxon>
        <taxon>Hexapoda</taxon>
        <taxon>Insecta</taxon>
        <taxon>Pterygota</taxon>
        <taxon>Neoptera</taxon>
        <taxon>Endopterygota</taxon>
        <taxon>Coleoptera</taxon>
        <taxon>Polyphaga</taxon>
        <taxon>Cucujiformia</taxon>
        <taxon>Nitidulidae</taxon>
        <taxon>Meligethinae</taxon>
        <taxon>Brassicogethes</taxon>
    </lineage>
</organism>
<dbReference type="AlphaFoldDB" id="A0A9P0FGK5"/>
<feature type="compositionally biased region" description="Acidic residues" evidence="2">
    <location>
        <begin position="251"/>
        <end position="262"/>
    </location>
</feature>
<evidence type="ECO:0000256" key="1">
    <source>
        <dbReference type="SAM" id="Coils"/>
    </source>
</evidence>
<protein>
    <submittedName>
        <fullName evidence="3">Uncharacterized protein</fullName>
    </submittedName>
</protein>